<dbReference type="AlphaFoldDB" id="A0A975BFU9"/>
<proteinExistence type="predicted"/>
<dbReference type="EMBL" id="CP061800">
    <property type="protein sequence ID" value="QTA84661.1"/>
    <property type="molecule type" value="Genomic_DNA"/>
</dbReference>
<organism evidence="1 2">
    <name type="scientific">Desulfonema magnum</name>
    <dbReference type="NCBI Taxonomy" id="45655"/>
    <lineage>
        <taxon>Bacteria</taxon>
        <taxon>Pseudomonadati</taxon>
        <taxon>Thermodesulfobacteriota</taxon>
        <taxon>Desulfobacteria</taxon>
        <taxon>Desulfobacterales</taxon>
        <taxon>Desulfococcaceae</taxon>
        <taxon>Desulfonema</taxon>
    </lineage>
</organism>
<sequence length="49" mass="5595">MECINEEKQARGINLRAESSGTPTRYYSRLSPQFSALTLMSGLFFICYN</sequence>
<name>A0A975BFU9_9BACT</name>
<gene>
    <name evidence="1" type="ORF">dnm_006600</name>
</gene>
<keyword evidence="2" id="KW-1185">Reference proteome</keyword>
<evidence type="ECO:0000313" key="2">
    <source>
        <dbReference type="Proteomes" id="UP000663722"/>
    </source>
</evidence>
<protein>
    <submittedName>
        <fullName evidence="1">Uncharacterized protein</fullName>
    </submittedName>
</protein>
<accession>A0A975BFU9</accession>
<dbReference type="KEGG" id="dmm:dnm_006600"/>
<evidence type="ECO:0000313" key="1">
    <source>
        <dbReference type="EMBL" id="QTA84661.1"/>
    </source>
</evidence>
<dbReference type="Proteomes" id="UP000663722">
    <property type="component" value="Chromosome"/>
</dbReference>
<reference evidence="1" key="1">
    <citation type="journal article" date="2021" name="Microb. Physiol.">
        <title>Proteogenomic Insights into the Physiology of Marine, Sulfate-Reducing, Filamentous Desulfonema limicola and Desulfonema magnum.</title>
        <authorList>
            <person name="Schnaars V."/>
            <person name="Wohlbrand L."/>
            <person name="Scheve S."/>
            <person name="Hinrichs C."/>
            <person name="Reinhardt R."/>
            <person name="Rabus R."/>
        </authorList>
    </citation>
    <scope>NUCLEOTIDE SEQUENCE</scope>
    <source>
        <strain evidence="1">4be13</strain>
    </source>
</reference>